<dbReference type="EMBL" id="JBHFFA010000007">
    <property type="protein sequence ID" value="KAL2611094.1"/>
    <property type="molecule type" value="Genomic_DNA"/>
</dbReference>
<sequence length="99" mass="10978">MSQHAARRKGIHVGGHGSRIDGQNSYGRSQTCMCWDGKEGQSNNERDWQVVCGKMERQKQGEAARNDRSGNSGEVLSRDAWQNGQGQRGLHTRAKEPLA</sequence>
<feature type="compositionally biased region" description="Basic residues" evidence="1">
    <location>
        <begin position="1"/>
        <end position="11"/>
    </location>
</feature>
<evidence type="ECO:0000313" key="3">
    <source>
        <dbReference type="Proteomes" id="UP001605036"/>
    </source>
</evidence>
<accession>A0ABD1XQ70</accession>
<organism evidence="2 3">
    <name type="scientific">Riccia fluitans</name>
    <dbReference type="NCBI Taxonomy" id="41844"/>
    <lineage>
        <taxon>Eukaryota</taxon>
        <taxon>Viridiplantae</taxon>
        <taxon>Streptophyta</taxon>
        <taxon>Embryophyta</taxon>
        <taxon>Marchantiophyta</taxon>
        <taxon>Marchantiopsida</taxon>
        <taxon>Marchantiidae</taxon>
        <taxon>Marchantiales</taxon>
        <taxon>Ricciaceae</taxon>
        <taxon>Riccia</taxon>
    </lineage>
</organism>
<evidence type="ECO:0000256" key="1">
    <source>
        <dbReference type="SAM" id="MobiDB-lite"/>
    </source>
</evidence>
<protein>
    <submittedName>
        <fullName evidence="2">Uncharacterized protein</fullName>
    </submittedName>
</protein>
<dbReference type="Proteomes" id="UP001605036">
    <property type="component" value="Unassembled WGS sequence"/>
</dbReference>
<evidence type="ECO:0000313" key="2">
    <source>
        <dbReference type="EMBL" id="KAL2611094.1"/>
    </source>
</evidence>
<proteinExistence type="predicted"/>
<feature type="region of interest" description="Disordered" evidence="1">
    <location>
        <begin position="52"/>
        <end position="99"/>
    </location>
</feature>
<gene>
    <name evidence="2" type="ORF">R1flu_022786</name>
</gene>
<keyword evidence="3" id="KW-1185">Reference proteome</keyword>
<feature type="region of interest" description="Disordered" evidence="1">
    <location>
        <begin position="1"/>
        <end position="26"/>
    </location>
</feature>
<feature type="compositionally biased region" description="Polar residues" evidence="1">
    <location>
        <begin position="69"/>
        <end position="85"/>
    </location>
</feature>
<name>A0ABD1XQ70_9MARC</name>
<comment type="caution">
    <text evidence="2">The sequence shown here is derived from an EMBL/GenBank/DDBJ whole genome shotgun (WGS) entry which is preliminary data.</text>
</comment>
<dbReference type="AlphaFoldDB" id="A0ABD1XQ70"/>
<feature type="compositionally biased region" description="Basic and acidic residues" evidence="1">
    <location>
        <begin position="52"/>
        <end position="68"/>
    </location>
</feature>
<reference evidence="2 3" key="1">
    <citation type="submission" date="2024-09" db="EMBL/GenBank/DDBJ databases">
        <title>Chromosome-scale assembly of Riccia fluitans.</title>
        <authorList>
            <person name="Paukszto L."/>
            <person name="Sawicki J."/>
            <person name="Karawczyk K."/>
            <person name="Piernik-Szablinska J."/>
            <person name="Szczecinska M."/>
            <person name="Mazdziarz M."/>
        </authorList>
    </citation>
    <scope>NUCLEOTIDE SEQUENCE [LARGE SCALE GENOMIC DNA]</scope>
    <source>
        <strain evidence="2">Rf_01</strain>
        <tissue evidence="2">Aerial parts of the thallus</tissue>
    </source>
</reference>